<reference evidence="3" key="1">
    <citation type="journal article" date="2017" name="Nature">
        <title>The genome of Chenopodium quinoa.</title>
        <authorList>
            <person name="Jarvis D.E."/>
            <person name="Ho Y.S."/>
            <person name="Lightfoot D.J."/>
            <person name="Schmoeckel S.M."/>
            <person name="Li B."/>
            <person name="Borm T.J.A."/>
            <person name="Ohyanagi H."/>
            <person name="Mineta K."/>
            <person name="Michell C.T."/>
            <person name="Saber N."/>
            <person name="Kharbatia N.M."/>
            <person name="Rupper R.R."/>
            <person name="Sharp A.R."/>
            <person name="Dally N."/>
            <person name="Boughton B.A."/>
            <person name="Woo Y.H."/>
            <person name="Gao G."/>
            <person name="Schijlen E.G.W.M."/>
            <person name="Guo X."/>
            <person name="Momin A.A."/>
            <person name="Negrao S."/>
            <person name="Al-Babili S."/>
            <person name="Gehring C."/>
            <person name="Roessner U."/>
            <person name="Jung C."/>
            <person name="Murphy K."/>
            <person name="Arold S.T."/>
            <person name="Gojobori T."/>
            <person name="van der Linden C.G."/>
            <person name="van Loo E.N."/>
            <person name="Jellen E.N."/>
            <person name="Maughan P.J."/>
            <person name="Tester M."/>
        </authorList>
    </citation>
    <scope>NUCLEOTIDE SEQUENCE [LARGE SCALE GENOMIC DNA]</scope>
    <source>
        <strain evidence="3">cv. PI 614886</strain>
    </source>
</reference>
<protein>
    <submittedName>
        <fullName evidence="3">Uncharacterized protein</fullName>
    </submittedName>
</protein>
<dbReference type="Proteomes" id="UP000596660">
    <property type="component" value="Unplaced"/>
</dbReference>
<dbReference type="InterPro" id="IPR011009">
    <property type="entry name" value="Kinase-like_dom_sf"/>
</dbReference>
<proteinExistence type="predicted"/>
<evidence type="ECO:0000313" key="4">
    <source>
        <dbReference type="Proteomes" id="UP000596660"/>
    </source>
</evidence>
<keyword evidence="2" id="KW-1133">Transmembrane helix</keyword>
<dbReference type="AlphaFoldDB" id="A0A803L1M0"/>
<evidence type="ECO:0000313" key="3">
    <source>
        <dbReference type="EnsemblPlants" id="AUR62005758-RA:cds"/>
    </source>
</evidence>
<dbReference type="Gramene" id="AUR62005758-RA">
    <property type="protein sequence ID" value="AUR62005758-RA:cds"/>
    <property type="gene ID" value="AUR62005758"/>
</dbReference>
<feature type="region of interest" description="Disordered" evidence="1">
    <location>
        <begin position="233"/>
        <end position="256"/>
    </location>
</feature>
<evidence type="ECO:0000256" key="2">
    <source>
        <dbReference type="SAM" id="Phobius"/>
    </source>
</evidence>
<feature type="transmembrane region" description="Helical" evidence="2">
    <location>
        <begin position="45"/>
        <end position="66"/>
    </location>
</feature>
<organism evidence="3 4">
    <name type="scientific">Chenopodium quinoa</name>
    <name type="common">Quinoa</name>
    <dbReference type="NCBI Taxonomy" id="63459"/>
    <lineage>
        <taxon>Eukaryota</taxon>
        <taxon>Viridiplantae</taxon>
        <taxon>Streptophyta</taxon>
        <taxon>Embryophyta</taxon>
        <taxon>Tracheophyta</taxon>
        <taxon>Spermatophyta</taxon>
        <taxon>Magnoliopsida</taxon>
        <taxon>eudicotyledons</taxon>
        <taxon>Gunneridae</taxon>
        <taxon>Pentapetalae</taxon>
        <taxon>Caryophyllales</taxon>
        <taxon>Chenopodiaceae</taxon>
        <taxon>Chenopodioideae</taxon>
        <taxon>Atripliceae</taxon>
        <taxon>Chenopodium</taxon>
    </lineage>
</organism>
<reference evidence="3" key="2">
    <citation type="submission" date="2021-03" db="UniProtKB">
        <authorList>
            <consortium name="EnsemblPlants"/>
        </authorList>
    </citation>
    <scope>IDENTIFICATION</scope>
</reference>
<keyword evidence="2" id="KW-0812">Transmembrane</keyword>
<name>A0A803L1M0_CHEQI</name>
<dbReference type="EnsemblPlants" id="AUR62005758-RA">
    <property type="protein sequence ID" value="AUR62005758-RA:cds"/>
    <property type="gene ID" value="AUR62005758"/>
</dbReference>
<dbReference type="Gene3D" id="3.30.200.20">
    <property type="entry name" value="Phosphorylase Kinase, domain 1"/>
    <property type="match status" value="1"/>
</dbReference>
<accession>A0A803L1M0</accession>
<feature type="compositionally biased region" description="Basic and acidic residues" evidence="1">
    <location>
        <begin position="242"/>
        <end position="256"/>
    </location>
</feature>
<sequence>MRFARDQDHLQLGQKLRQTKFWGGWRPGPHSPNSWAVVLSKLAPIVYLLWFYSTIVYVFLLSLVGYDIMEPKALQAQGLTCLEVLVALQEGNCEPSSLVDSDILWEDLQLGEEIGQGSDVFVYHRLWNGSNVAIKVFYGKDHNEGTLLDYKKEICIGRKLRHPKCLALDGSMLYITGNYRRFAPANSVMGGIDIDLNAPYVEENEMPCEQPALITTNHSVEANFVNVNEDGTHGHGITHFETPSRKSTDNVVKEDY</sequence>
<evidence type="ECO:0000256" key="1">
    <source>
        <dbReference type="SAM" id="MobiDB-lite"/>
    </source>
</evidence>
<keyword evidence="4" id="KW-1185">Reference proteome</keyword>
<keyword evidence="2" id="KW-0472">Membrane</keyword>
<dbReference type="SUPFAM" id="SSF56112">
    <property type="entry name" value="Protein kinase-like (PK-like)"/>
    <property type="match status" value="1"/>
</dbReference>